<evidence type="ECO:0000313" key="4">
    <source>
        <dbReference type="RefSeq" id="XP_022828279.1"/>
    </source>
</evidence>
<dbReference type="RefSeq" id="XP_022828279.1">
    <property type="nucleotide sequence ID" value="XM_022972511.1"/>
</dbReference>
<name>A0A9J7EIL6_SPOLT</name>
<reference evidence="4" key="1">
    <citation type="submission" date="2025-08" db="UniProtKB">
        <authorList>
            <consortium name="RefSeq"/>
        </authorList>
    </citation>
    <scope>IDENTIFICATION</scope>
    <source>
        <strain evidence="4">Ishihara</strain>
        <tissue evidence="4">Whole body</tissue>
    </source>
</reference>
<dbReference type="InterPro" id="IPR006578">
    <property type="entry name" value="MADF-dom"/>
</dbReference>
<evidence type="ECO:0000313" key="3">
    <source>
        <dbReference type="Proteomes" id="UP000301870"/>
    </source>
</evidence>
<dbReference type="Pfam" id="PF10545">
    <property type="entry name" value="MADF_DNA_bdg"/>
    <property type="match status" value="1"/>
</dbReference>
<dbReference type="OrthoDB" id="6776070at2759"/>
<feature type="compositionally biased region" description="Polar residues" evidence="1">
    <location>
        <begin position="134"/>
        <end position="151"/>
    </location>
</feature>
<dbReference type="PANTHER" id="PTHR21505">
    <property type="entry name" value="MADF DOMAIN-CONTAINING PROTEIN-RELATED"/>
    <property type="match status" value="1"/>
</dbReference>
<dbReference type="AlphaFoldDB" id="A0A9J7EIL6"/>
<proteinExistence type="predicted"/>
<protein>
    <submittedName>
        <fullName evidence="4">Uncharacterized protein LOC111357710</fullName>
    </submittedName>
</protein>
<feature type="domain" description="MADF" evidence="2">
    <location>
        <begin position="10"/>
        <end position="105"/>
    </location>
</feature>
<evidence type="ECO:0000259" key="2">
    <source>
        <dbReference type="PROSITE" id="PS51029"/>
    </source>
</evidence>
<accession>A0A9J7EIL6</accession>
<gene>
    <name evidence="4" type="primary">LOC111357710</name>
</gene>
<dbReference type="GeneID" id="111357710"/>
<dbReference type="PANTHER" id="PTHR21505:SF12">
    <property type="entry name" value="MADF DOMAIN-CONTAINING PROTEIN-RELATED"/>
    <property type="match status" value="1"/>
</dbReference>
<evidence type="ECO:0000256" key="1">
    <source>
        <dbReference type="SAM" id="MobiDB-lite"/>
    </source>
</evidence>
<keyword evidence="3" id="KW-1185">Reference proteome</keyword>
<feature type="region of interest" description="Disordered" evidence="1">
    <location>
        <begin position="116"/>
        <end position="163"/>
    </location>
</feature>
<dbReference type="SMART" id="SM00595">
    <property type="entry name" value="MADF"/>
    <property type="match status" value="1"/>
</dbReference>
<dbReference type="PROSITE" id="PS51029">
    <property type="entry name" value="MADF"/>
    <property type="match status" value="1"/>
</dbReference>
<sequence length="224" mass="26084">MEWNNESVLEFIELMQGEPDIWDPKRNGHKNRNNLHDAWNRIRHEFSVPCTVDELKRKRNTLLTQYRDCLKKINDSIKSECSAEDIYKPSWFAFEALDNFLSDIYKYRVTISTEVMERTKESPQSRETIGHGSIETSSPRPDSPESCSYSLSGADAFPPPKRQRRAPEFVNANACELYGQLLAEKLKALGTDDRLVLMNEIDNLVFKYTMNARQLQRELDMKTQ</sequence>
<dbReference type="KEGG" id="sliu:111357710"/>
<dbReference type="Proteomes" id="UP000301870">
    <property type="component" value="Chromosome 2"/>
</dbReference>
<organism evidence="3 4">
    <name type="scientific">Spodoptera litura</name>
    <name type="common">Asian cotton leafworm</name>
    <dbReference type="NCBI Taxonomy" id="69820"/>
    <lineage>
        <taxon>Eukaryota</taxon>
        <taxon>Metazoa</taxon>
        <taxon>Ecdysozoa</taxon>
        <taxon>Arthropoda</taxon>
        <taxon>Hexapoda</taxon>
        <taxon>Insecta</taxon>
        <taxon>Pterygota</taxon>
        <taxon>Neoptera</taxon>
        <taxon>Endopterygota</taxon>
        <taxon>Lepidoptera</taxon>
        <taxon>Glossata</taxon>
        <taxon>Ditrysia</taxon>
        <taxon>Noctuoidea</taxon>
        <taxon>Noctuidae</taxon>
        <taxon>Amphipyrinae</taxon>
        <taxon>Spodoptera</taxon>
    </lineage>
</organism>